<feature type="domain" description="Major facilitator superfamily (MFS) profile" evidence="10">
    <location>
        <begin position="16"/>
        <end position="503"/>
    </location>
</feature>
<dbReference type="Pfam" id="PF07690">
    <property type="entry name" value="MFS_1"/>
    <property type="match status" value="1"/>
</dbReference>
<keyword evidence="7" id="KW-0046">Antibiotic resistance</keyword>
<evidence type="ECO:0000313" key="12">
    <source>
        <dbReference type="Proteomes" id="UP001180737"/>
    </source>
</evidence>
<name>A0ABU2Z6T6_9ACTN</name>
<comment type="caution">
    <text evidence="11">The sequence shown here is derived from an EMBL/GenBank/DDBJ whole genome shotgun (WGS) entry which is preliminary data.</text>
</comment>
<keyword evidence="5 9" id="KW-1133">Transmembrane helix</keyword>
<keyword evidence="4 9" id="KW-0812">Transmembrane</keyword>
<evidence type="ECO:0000256" key="5">
    <source>
        <dbReference type="ARBA" id="ARBA00022989"/>
    </source>
</evidence>
<evidence type="ECO:0000259" key="10">
    <source>
        <dbReference type="PROSITE" id="PS50850"/>
    </source>
</evidence>
<feature type="transmembrane region" description="Helical" evidence="9">
    <location>
        <begin position="107"/>
        <end position="128"/>
    </location>
</feature>
<feature type="compositionally biased region" description="Basic and acidic residues" evidence="8">
    <location>
        <begin position="520"/>
        <end position="529"/>
    </location>
</feature>
<dbReference type="EMBL" id="JAVRFJ010000032">
    <property type="protein sequence ID" value="MDT0571848.1"/>
    <property type="molecule type" value="Genomic_DNA"/>
</dbReference>
<feature type="transmembrane region" description="Helical" evidence="9">
    <location>
        <begin position="166"/>
        <end position="190"/>
    </location>
</feature>
<evidence type="ECO:0000256" key="2">
    <source>
        <dbReference type="ARBA" id="ARBA00022448"/>
    </source>
</evidence>
<dbReference type="Proteomes" id="UP001180737">
    <property type="component" value="Unassembled WGS sequence"/>
</dbReference>
<gene>
    <name evidence="11" type="ORF">RM704_31065</name>
</gene>
<feature type="transmembrane region" description="Helical" evidence="9">
    <location>
        <begin position="269"/>
        <end position="294"/>
    </location>
</feature>
<feature type="transmembrane region" description="Helical" evidence="9">
    <location>
        <begin position="202"/>
        <end position="219"/>
    </location>
</feature>
<evidence type="ECO:0000313" key="11">
    <source>
        <dbReference type="EMBL" id="MDT0571848.1"/>
    </source>
</evidence>
<feature type="transmembrane region" description="Helical" evidence="9">
    <location>
        <begin position="14"/>
        <end position="40"/>
    </location>
</feature>
<feature type="region of interest" description="Disordered" evidence="8">
    <location>
        <begin position="509"/>
        <end position="529"/>
    </location>
</feature>
<dbReference type="PANTHER" id="PTHR42718:SF47">
    <property type="entry name" value="METHYL VIOLOGEN RESISTANCE PROTEIN SMVA"/>
    <property type="match status" value="1"/>
</dbReference>
<dbReference type="SUPFAM" id="SSF103473">
    <property type="entry name" value="MFS general substrate transporter"/>
    <property type="match status" value="1"/>
</dbReference>
<feature type="transmembrane region" description="Helical" evidence="9">
    <location>
        <begin position="82"/>
        <end position="101"/>
    </location>
</feature>
<feature type="transmembrane region" description="Helical" evidence="9">
    <location>
        <begin position="479"/>
        <end position="499"/>
    </location>
</feature>
<keyword evidence="12" id="KW-1185">Reference proteome</keyword>
<feature type="transmembrane region" description="Helical" evidence="9">
    <location>
        <begin position="359"/>
        <end position="385"/>
    </location>
</feature>
<dbReference type="PROSITE" id="PS50850">
    <property type="entry name" value="MFS"/>
    <property type="match status" value="1"/>
</dbReference>
<dbReference type="Gene3D" id="1.20.1720.10">
    <property type="entry name" value="Multidrug resistance protein D"/>
    <property type="match status" value="2"/>
</dbReference>
<evidence type="ECO:0000256" key="1">
    <source>
        <dbReference type="ARBA" id="ARBA00004651"/>
    </source>
</evidence>
<feature type="transmembrane region" description="Helical" evidence="9">
    <location>
        <begin position="231"/>
        <end position="249"/>
    </location>
</feature>
<dbReference type="InterPro" id="IPR020846">
    <property type="entry name" value="MFS_dom"/>
</dbReference>
<evidence type="ECO:0000256" key="9">
    <source>
        <dbReference type="SAM" id="Phobius"/>
    </source>
</evidence>
<dbReference type="RefSeq" id="WP_052146583.1">
    <property type="nucleotide sequence ID" value="NZ_JAVRFJ010000032.1"/>
</dbReference>
<protein>
    <submittedName>
        <fullName evidence="11">MFS transporter</fullName>
    </submittedName>
</protein>
<feature type="transmembrane region" description="Helical" evidence="9">
    <location>
        <begin position="306"/>
        <end position="327"/>
    </location>
</feature>
<dbReference type="CDD" id="cd17321">
    <property type="entry name" value="MFS_MMR_MDR_like"/>
    <property type="match status" value="1"/>
</dbReference>
<feature type="transmembrane region" description="Helical" evidence="9">
    <location>
        <begin position="334"/>
        <end position="353"/>
    </location>
</feature>
<evidence type="ECO:0000256" key="6">
    <source>
        <dbReference type="ARBA" id="ARBA00023136"/>
    </source>
</evidence>
<sequence length="529" mass="54635">MATNPSLKATGREWASLAVLTLPVLLISMDMTVLYFALPFLSADLEPSSTQLLWIMDIYSFLLAGLLITMGTLGDRIGRRKLLMLGAAAFGAASAAAAMAGSAEMLIVARALLGIGGATLMPSTLSLIRNMFRDDQQRRTAVSVWTAALAGGAALGPLLGGALLEHFWWGSAFLVNVPVMVLLLILGPLLLPEFRDPDPGKFDLLSTALSLAAVLPVIYGMKKIAEDGVAVVPLATIGVGLLVGIVFVLRQRKLTHPLLDVSLFRQRAFSTSVGTNVLAMFAMVGFGLFTSQYLQLVYGLRPWSAGLWTLPAAGATMVSATLAAVLVQKIRPAYVISAALLLASAGFGVIAQVEADSELALVITGATMMAAGVGVVLTLAADLIIAAAPPERAGSASGLSETCAEFGGALGIAVLGSIGAAVYRQSMDDDMPSGIPEAASEVAHETLGGAVQVAGQLPEDLAGLLLTASREAFTEGMQIASYTAAGVMLVAAVLAGLMLRHLRIDGPSAGDPHAAAPSSHVHDAKLSTR</sequence>
<dbReference type="InterPro" id="IPR011701">
    <property type="entry name" value="MFS"/>
</dbReference>
<feature type="transmembrane region" description="Helical" evidence="9">
    <location>
        <begin position="52"/>
        <end position="70"/>
    </location>
</feature>
<keyword evidence="6 9" id="KW-0472">Membrane</keyword>
<proteinExistence type="predicted"/>
<accession>A0ABU2Z6T6</accession>
<feature type="transmembrane region" description="Helical" evidence="9">
    <location>
        <begin position="406"/>
        <end position="423"/>
    </location>
</feature>
<keyword evidence="3" id="KW-1003">Cell membrane</keyword>
<evidence type="ECO:0000256" key="7">
    <source>
        <dbReference type="ARBA" id="ARBA00023251"/>
    </source>
</evidence>
<evidence type="ECO:0000256" key="4">
    <source>
        <dbReference type="ARBA" id="ARBA00022692"/>
    </source>
</evidence>
<organism evidence="11 12">
    <name type="scientific">Streptomyces gottesmaniae</name>
    <dbReference type="NCBI Taxonomy" id="3075518"/>
    <lineage>
        <taxon>Bacteria</taxon>
        <taxon>Bacillati</taxon>
        <taxon>Actinomycetota</taxon>
        <taxon>Actinomycetes</taxon>
        <taxon>Kitasatosporales</taxon>
        <taxon>Streptomycetaceae</taxon>
        <taxon>Streptomyces</taxon>
    </lineage>
</organism>
<evidence type="ECO:0000256" key="8">
    <source>
        <dbReference type="SAM" id="MobiDB-lite"/>
    </source>
</evidence>
<comment type="subcellular location">
    <subcellularLocation>
        <location evidence="1">Cell membrane</location>
        <topology evidence="1">Multi-pass membrane protein</topology>
    </subcellularLocation>
</comment>
<keyword evidence="2" id="KW-0813">Transport</keyword>
<dbReference type="PANTHER" id="PTHR42718">
    <property type="entry name" value="MAJOR FACILITATOR SUPERFAMILY MULTIDRUG TRANSPORTER MFSC"/>
    <property type="match status" value="1"/>
</dbReference>
<dbReference type="InterPro" id="IPR036259">
    <property type="entry name" value="MFS_trans_sf"/>
</dbReference>
<feature type="transmembrane region" description="Helical" evidence="9">
    <location>
        <begin position="140"/>
        <end position="160"/>
    </location>
</feature>
<evidence type="ECO:0000256" key="3">
    <source>
        <dbReference type="ARBA" id="ARBA00022475"/>
    </source>
</evidence>
<reference evidence="11" key="1">
    <citation type="submission" date="2024-05" db="EMBL/GenBank/DDBJ databases">
        <title>30 novel species of actinomycetes from the DSMZ collection.</title>
        <authorList>
            <person name="Nouioui I."/>
        </authorList>
    </citation>
    <scope>NUCLEOTIDE SEQUENCE</scope>
    <source>
        <strain evidence="11">DSM 3412</strain>
    </source>
</reference>